<evidence type="ECO:0000313" key="2">
    <source>
        <dbReference type="Proteomes" id="UP001732700"/>
    </source>
</evidence>
<reference evidence="1" key="2">
    <citation type="submission" date="2025-09" db="UniProtKB">
        <authorList>
            <consortium name="EnsemblPlants"/>
        </authorList>
    </citation>
    <scope>IDENTIFICATION</scope>
</reference>
<name>A0ACD5Z2U7_AVESA</name>
<protein>
    <submittedName>
        <fullName evidence="1">Uncharacterized protein</fullName>
    </submittedName>
</protein>
<keyword evidence="2" id="KW-1185">Reference proteome</keyword>
<accession>A0ACD5Z2U7</accession>
<proteinExistence type="predicted"/>
<dbReference type="EnsemblPlants" id="AVESA.00010b.r2.6AG1069720.1">
    <property type="protein sequence ID" value="AVESA.00010b.r2.6AG1069720.1.CDS"/>
    <property type="gene ID" value="AVESA.00010b.r2.6AG1069720"/>
</dbReference>
<sequence length="561" mass="62125">MSPAASSIACFFFFLWLVVCLAETQPQDQLPVKTYAYASFQPSDSPGTLRVLKDASIYGGALQLTPDGRNGDGFRADKSGSVLLAQPFTLWRHLDDENPAPAYATGSNTAGHDRRVRVVSFNSTFSMMSVAYNGDKALPGEGLAFLIAPSSAGPPQGSAGGFLGLTNSTFEASSPGTNRFVAVEFDAVKQSYDPDDNHVGLDVGTVVSARTASLAGFNITTMATENGTAAKNYTVWIEYDGVARHVWVYMDVRGKRRPASPVLDAPLDLSEHVPEQSYLGFSGSTGDSTVELGGILDWTLTIETFPEKDERKKKKKVIKYWWILIAVFVFMVIYPATGCIVTLRGERAMEMREQGRLERLRSLAGMPTELVYEELERATGKFSQRLREGEGWHGGYGPGSVYKGLLPSAGDGRRPEAIEVAVKTYNEDCNKFGNEIQLTNRLRHRNIVPVIGWCYHRGWTPKMLMVHKHKHMCNGSLDQHIFRRDDVRHERRPPLSWESRYRIVADVASGLHYMHHQHSSVVLHGYVKPSSVMLDASLRARITDFVLARTVVDVAQGRSSQ</sequence>
<reference evidence="1" key="1">
    <citation type="submission" date="2021-05" db="EMBL/GenBank/DDBJ databases">
        <authorList>
            <person name="Scholz U."/>
            <person name="Mascher M."/>
            <person name="Fiebig A."/>
        </authorList>
    </citation>
    <scope>NUCLEOTIDE SEQUENCE [LARGE SCALE GENOMIC DNA]</scope>
</reference>
<evidence type="ECO:0000313" key="1">
    <source>
        <dbReference type="EnsemblPlants" id="AVESA.00010b.r2.6AG1069720.1.CDS"/>
    </source>
</evidence>
<dbReference type="Proteomes" id="UP001732700">
    <property type="component" value="Chromosome 6A"/>
</dbReference>
<organism evidence="1 2">
    <name type="scientific">Avena sativa</name>
    <name type="common">Oat</name>
    <dbReference type="NCBI Taxonomy" id="4498"/>
    <lineage>
        <taxon>Eukaryota</taxon>
        <taxon>Viridiplantae</taxon>
        <taxon>Streptophyta</taxon>
        <taxon>Embryophyta</taxon>
        <taxon>Tracheophyta</taxon>
        <taxon>Spermatophyta</taxon>
        <taxon>Magnoliopsida</taxon>
        <taxon>Liliopsida</taxon>
        <taxon>Poales</taxon>
        <taxon>Poaceae</taxon>
        <taxon>BOP clade</taxon>
        <taxon>Pooideae</taxon>
        <taxon>Poodae</taxon>
        <taxon>Poeae</taxon>
        <taxon>Poeae Chloroplast Group 1 (Aveneae type)</taxon>
        <taxon>Aveninae</taxon>
        <taxon>Avena</taxon>
    </lineage>
</organism>